<reference evidence="4" key="1">
    <citation type="submission" date="2015-10" db="EMBL/GenBank/DDBJ databases">
        <title>Genome of Paenibacillus bovis sp. nov.</title>
        <authorList>
            <person name="Wu Z."/>
            <person name="Gao C."/>
            <person name="Liu Z."/>
            <person name="Zheng H."/>
        </authorList>
    </citation>
    <scope>NUCLEOTIDE SEQUENCE [LARGE SCALE GENOMIC DNA]</scope>
    <source>
        <strain evidence="4">BD3526</strain>
    </source>
</reference>
<reference evidence="3 4" key="2">
    <citation type="journal article" date="2016" name="Int. J. Syst. Evol. Microbiol.">
        <title>Paenibacillus bovis sp. nov., isolated from raw yak (Bos grunniens) milk.</title>
        <authorList>
            <person name="Gao C."/>
            <person name="Han J."/>
            <person name="Liu Z."/>
            <person name="Xu X."/>
            <person name="Hang F."/>
            <person name="Wu Z."/>
        </authorList>
    </citation>
    <scope>NUCLEOTIDE SEQUENCE [LARGE SCALE GENOMIC DNA]</scope>
    <source>
        <strain evidence="3 4">BD3526</strain>
    </source>
</reference>
<sequence>MSERFDDKITRILNMIITIQTNPGITAKRLKQKYEVTYTTVSRDIDAISRVTNLQDLGRNKGYRFADDFYDVPIPFTKDERSGIVLSLSLLNLNKNPVVKSLVDKFTFSKNKSHAKRDDLLQSIANILPTGKVKENNHQPQFLNKIMQATLDQKTIATKYHAQYKNKTTIRKIDPYYLIPRDNRFYLIGYCHKEKDIRTFRINRFQKVKVTDAVFEQSQFDINQYMEHTWNINRGNELVHFKVYFSKKIARYIKEKELFVQPTMTDNSDGSLLFEVTVNNKNDFIKWVLQYGIEAEILEPLYVRMEMREALNKWIDLYK</sequence>
<dbReference type="InterPro" id="IPR028349">
    <property type="entry name" value="PafC-like"/>
</dbReference>
<dbReference type="InterPro" id="IPR051534">
    <property type="entry name" value="CBASS_pafABC_assoc_protein"/>
</dbReference>
<evidence type="ECO:0000259" key="1">
    <source>
        <dbReference type="Pfam" id="PF13280"/>
    </source>
</evidence>
<dbReference type="Pfam" id="PF13280">
    <property type="entry name" value="WYL"/>
    <property type="match status" value="1"/>
</dbReference>
<gene>
    <name evidence="3" type="ORF">AR543_07100</name>
</gene>
<name>A0A172ZDQ9_9BACL</name>
<organism evidence="3 4">
    <name type="scientific">Paenibacillus bovis</name>
    <dbReference type="NCBI Taxonomy" id="1616788"/>
    <lineage>
        <taxon>Bacteria</taxon>
        <taxon>Bacillati</taxon>
        <taxon>Bacillota</taxon>
        <taxon>Bacilli</taxon>
        <taxon>Bacillales</taxon>
        <taxon>Paenibacillaceae</taxon>
        <taxon>Paenibacillus</taxon>
    </lineage>
</organism>
<dbReference type="InterPro" id="IPR057727">
    <property type="entry name" value="WCX_dom"/>
</dbReference>
<dbReference type="AlphaFoldDB" id="A0A172ZDQ9"/>
<dbReference type="PANTHER" id="PTHR34580:SF1">
    <property type="entry name" value="PROTEIN PAFC"/>
    <property type="match status" value="1"/>
</dbReference>
<protein>
    <recommendedName>
        <fullName evidence="5">Transcriptional regulator</fullName>
    </recommendedName>
</protein>
<dbReference type="PANTHER" id="PTHR34580">
    <property type="match status" value="1"/>
</dbReference>
<dbReference type="KEGG" id="pbv:AR543_07100"/>
<accession>A0A172ZDQ9</accession>
<dbReference type="PIRSF" id="PIRSF016838">
    <property type="entry name" value="PafC"/>
    <property type="match status" value="1"/>
</dbReference>
<feature type="domain" description="WCX" evidence="2">
    <location>
        <begin position="238"/>
        <end position="313"/>
    </location>
</feature>
<feature type="domain" description="WYL" evidence="1">
    <location>
        <begin position="142"/>
        <end position="210"/>
    </location>
</feature>
<keyword evidence="4" id="KW-1185">Reference proteome</keyword>
<dbReference type="Pfam" id="PF25583">
    <property type="entry name" value="WCX"/>
    <property type="match status" value="1"/>
</dbReference>
<dbReference type="SUPFAM" id="SSF100939">
    <property type="entry name" value="SPOC domain-like"/>
    <property type="match status" value="1"/>
</dbReference>
<dbReference type="Proteomes" id="UP000078148">
    <property type="component" value="Chromosome"/>
</dbReference>
<evidence type="ECO:0000313" key="3">
    <source>
        <dbReference type="EMBL" id="ANF95794.1"/>
    </source>
</evidence>
<proteinExistence type="predicted"/>
<dbReference type="InterPro" id="IPR016194">
    <property type="entry name" value="SPOC-like_C_dom_sf"/>
</dbReference>
<dbReference type="OrthoDB" id="9815009at2"/>
<dbReference type="PROSITE" id="PS52050">
    <property type="entry name" value="WYL"/>
    <property type="match status" value="1"/>
</dbReference>
<dbReference type="InterPro" id="IPR026881">
    <property type="entry name" value="WYL_dom"/>
</dbReference>
<dbReference type="EMBL" id="CP013023">
    <property type="protein sequence ID" value="ANF95794.1"/>
    <property type="molecule type" value="Genomic_DNA"/>
</dbReference>
<evidence type="ECO:0000313" key="4">
    <source>
        <dbReference type="Proteomes" id="UP000078148"/>
    </source>
</evidence>
<evidence type="ECO:0008006" key="5">
    <source>
        <dbReference type="Google" id="ProtNLM"/>
    </source>
</evidence>
<dbReference type="STRING" id="1616788.AR543_07100"/>
<dbReference type="RefSeq" id="WP_060533063.1">
    <property type="nucleotide sequence ID" value="NZ_CP013023.1"/>
</dbReference>
<evidence type="ECO:0000259" key="2">
    <source>
        <dbReference type="Pfam" id="PF25583"/>
    </source>
</evidence>